<evidence type="ECO:0000256" key="5">
    <source>
        <dbReference type="ARBA" id="ARBA00023136"/>
    </source>
</evidence>
<dbReference type="GO" id="GO:0030258">
    <property type="term" value="P:lipid modification"/>
    <property type="evidence" value="ECO:0007669"/>
    <property type="project" value="TreeGrafter"/>
</dbReference>
<comment type="caution">
    <text evidence="8">The sequence shown here is derived from an EMBL/GenBank/DDBJ whole genome shotgun (WGS) entry which is preliminary data.</text>
</comment>
<reference evidence="8 9" key="1">
    <citation type="journal article" date="2017" name="Gigascience">
        <title>Draft genome of the honey bee ectoparasitic mite, Tropilaelaps mercedesae, is shaped by the parasitic life history.</title>
        <authorList>
            <person name="Dong X."/>
            <person name="Armstrong S.D."/>
            <person name="Xia D."/>
            <person name="Makepeace B.L."/>
            <person name="Darby A.C."/>
            <person name="Kadowaki T."/>
        </authorList>
    </citation>
    <scope>NUCLEOTIDE SEQUENCE [LARGE SCALE GENOMIC DNA]</scope>
    <source>
        <strain evidence="8">Wuxi-XJTLU</strain>
    </source>
</reference>
<dbReference type="InterPro" id="IPR049941">
    <property type="entry name" value="LPLAT_7/PORCN-like"/>
</dbReference>
<accession>A0A1V9X7U4</accession>
<feature type="transmembrane region" description="Helical" evidence="7">
    <location>
        <begin position="31"/>
        <end position="51"/>
    </location>
</feature>
<dbReference type="InParanoid" id="A0A1V9X7U4"/>
<keyword evidence="2 8" id="KW-0808">Transferase</keyword>
<evidence type="ECO:0000256" key="2">
    <source>
        <dbReference type="ARBA" id="ARBA00022679"/>
    </source>
</evidence>
<keyword evidence="4 7" id="KW-1133">Transmembrane helix</keyword>
<evidence type="ECO:0000256" key="1">
    <source>
        <dbReference type="ARBA" id="ARBA00004141"/>
    </source>
</evidence>
<keyword evidence="3 7" id="KW-0812">Transmembrane</keyword>
<dbReference type="EMBL" id="MNPL01020272">
    <property type="protein sequence ID" value="OQR69640.1"/>
    <property type="molecule type" value="Genomic_DNA"/>
</dbReference>
<dbReference type="Proteomes" id="UP000192247">
    <property type="component" value="Unassembled WGS sequence"/>
</dbReference>
<dbReference type="PANTHER" id="PTHR13906:SF4">
    <property type="entry name" value="LYSOPHOSPHOLIPID ACYLTRANSFERASE 6"/>
    <property type="match status" value="1"/>
</dbReference>
<proteinExistence type="predicted"/>
<dbReference type="PANTHER" id="PTHR13906">
    <property type="entry name" value="PORCUPINE"/>
    <property type="match status" value="1"/>
</dbReference>
<keyword evidence="9" id="KW-1185">Reference proteome</keyword>
<evidence type="ECO:0000313" key="9">
    <source>
        <dbReference type="Proteomes" id="UP000192247"/>
    </source>
</evidence>
<feature type="transmembrane region" description="Helical" evidence="7">
    <location>
        <begin position="179"/>
        <end position="200"/>
    </location>
</feature>
<dbReference type="GO" id="GO:0016020">
    <property type="term" value="C:membrane"/>
    <property type="evidence" value="ECO:0007669"/>
    <property type="project" value="UniProtKB-SubCell"/>
</dbReference>
<feature type="transmembrane region" description="Helical" evidence="7">
    <location>
        <begin position="63"/>
        <end position="82"/>
    </location>
</feature>
<comment type="subcellular location">
    <subcellularLocation>
        <location evidence="1">Membrane</location>
        <topology evidence="1">Multi-pass membrane protein</topology>
    </subcellularLocation>
</comment>
<dbReference type="FunCoup" id="A0A1V9X7U4">
    <property type="interactions" value="540"/>
</dbReference>
<dbReference type="STRING" id="418985.A0A1V9X7U4"/>
<evidence type="ECO:0000256" key="7">
    <source>
        <dbReference type="SAM" id="Phobius"/>
    </source>
</evidence>
<evidence type="ECO:0000313" key="8">
    <source>
        <dbReference type="EMBL" id="OQR69640.1"/>
    </source>
</evidence>
<organism evidence="8 9">
    <name type="scientific">Tropilaelaps mercedesae</name>
    <dbReference type="NCBI Taxonomy" id="418985"/>
    <lineage>
        <taxon>Eukaryota</taxon>
        <taxon>Metazoa</taxon>
        <taxon>Ecdysozoa</taxon>
        <taxon>Arthropoda</taxon>
        <taxon>Chelicerata</taxon>
        <taxon>Arachnida</taxon>
        <taxon>Acari</taxon>
        <taxon>Parasitiformes</taxon>
        <taxon>Mesostigmata</taxon>
        <taxon>Gamasina</taxon>
        <taxon>Dermanyssoidea</taxon>
        <taxon>Laelapidae</taxon>
        <taxon>Tropilaelaps</taxon>
    </lineage>
</organism>
<dbReference type="InterPro" id="IPR004299">
    <property type="entry name" value="MBOAT_fam"/>
</dbReference>
<keyword evidence="5 7" id="KW-0472">Membrane</keyword>
<feature type="transmembrane region" description="Helical" evidence="7">
    <location>
        <begin position="353"/>
        <end position="380"/>
    </location>
</feature>
<evidence type="ECO:0000256" key="3">
    <source>
        <dbReference type="ARBA" id="ARBA00022692"/>
    </source>
</evidence>
<protein>
    <submittedName>
        <fullName evidence="8">Membrane-bound O-acyltransferase domain-containing protein 2-like</fullName>
    </submittedName>
</protein>
<feature type="transmembrane region" description="Helical" evidence="7">
    <location>
        <begin position="436"/>
        <end position="455"/>
    </location>
</feature>
<dbReference type="GO" id="GO:0016746">
    <property type="term" value="F:acyltransferase activity"/>
    <property type="evidence" value="ECO:0007669"/>
    <property type="project" value="UniProtKB-KW"/>
</dbReference>
<feature type="transmembrane region" description="Helical" evidence="7">
    <location>
        <begin position="256"/>
        <end position="274"/>
    </location>
</feature>
<gene>
    <name evidence="8" type="ORF">BIW11_01810</name>
</gene>
<keyword evidence="6 8" id="KW-0012">Acyltransferase</keyword>
<sequence>MSHWKSQLTNYHGSKVLLPLAQSFRIQVDKLNFLVAGLAAIGLAYVYSYVLDIKRASVRTRKVTLIVFGFGILYFCFGRDYLHVVAEAAAGYVLMRCVPIDKLPQVTLITSLGYQSILHISRQYSDPGGYTIDITGAIMMLTQRVTTVAFSVRDGVTTNGLTWEQARDAITERPDALSYFAYMFDFHVLLAGPLVPYKALSRITEGKNLRPDGSIAIKHIQVASKLVWLTVSVALILLIAPVITERNIVSNWYSSLPIYYKILYLLVYGFLCRLQYYIAWKLAEAACSASGYGYYMNSDGEECWDGADNINIFRVETATSLKVLIDNWNVSTQRWLKHTCYERNVSHKIFRTFFLSALWHGLYPGYFLAFMTALLFVISARQVRYYLRPILLMNGYMPKWVYDVVTWHFTSLFLAYSMMPFVLLEYDKAIYLWRELYFFGHILAPLAFTLHLFFIRRSSRSLSGISLGVRETLPDLSGSKLKEG</sequence>
<evidence type="ECO:0000256" key="4">
    <source>
        <dbReference type="ARBA" id="ARBA00022989"/>
    </source>
</evidence>
<feature type="transmembrane region" description="Helical" evidence="7">
    <location>
        <begin position="400"/>
        <end position="424"/>
    </location>
</feature>
<feature type="transmembrane region" description="Helical" evidence="7">
    <location>
        <begin position="226"/>
        <end position="244"/>
    </location>
</feature>
<dbReference type="Pfam" id="PF03062">
    <property type="entry name" value="MBOAT"/>
    <property type="match status" value="1"/>
</dbReference>
<dbReference type="AlphaFoldDB" id="A0A1V9X7U4"/>
<dbReference type="OrthoDB" id="286734at2759"/>
<evidence type="ECO:0000256" key="6">
    <source>
        <dbReference type="ARBA" id="ARBA00023315"/>
    </source>
</evidence>
<name>A0A1V9X7U4_9ACAR</name>